<organism evidence="2 3">
    <name type="scientific">Trichinella zimbabwensis</name>
    <dbReference type="NCBI Taxonomy" id="268475"/>
    <lineage>
        <taxon>Eukaryota</taxon>
        <taxon>Metazoa</taxon>
        <taxon>Ecdysozoa</taxon>
        <taxon>Nematoda</taxon>
        <taxon>Enoplea</taxon>
        <taxon>Dorylaimia</taxon>
        <taxon>Trichinellida</taxon>
        <taxon>Trichinellidae</taxon>
        <taxon>Trichinella</taxon>
    </lineage>
</organism>
<reference evidence="2 3" key="1">
    <citation type="submission" date="2015-01" db="EMBL/GenBank/DDBJ databases">
        <title>Evolution of Trichinella species and genotypes.</title>
        <authorList>
            <person name="Korhonen P.K."/>
            <person name="Edoardo P."/>
            <person name="Giuseppe L.R."/>
            <person name="Gasser R.B."/>
        </authorList>
    </citation>
    <scope>NUCLEOTIDE SEQUENCE [LARGE SCALE GENOMIC DNA]</scope>
    <source>
        <strain evidence="2">ISS1029</strain>
    </source>
</reference>
<name>A0A0V1EJS5_9BILA</name>
<dbReference type="Proteomes" id="UP000055024">
    <property type="component" value="Unassembled WGS sequence"/>
</dbReference>
<evidence type="ECO:0000313" key="3">
    <source>
        <dbReference type="Proteomes" id="UP000055024"/>
    </source>
</evidence>
<dbReference type="OrthoDB" id="10560015at2759"/>
<feature type="compositionally biased region" description="Polar residues" evidence="1">
    <location>
        <begin position="56"/>
        <end position="66"/>
    </location>
</feature>
<evidence type="ECO:0000256" key="1">
    <source>
        <dbReference type="SAM" id="MobiDB-lite"/>
    </source>
</evidence>
<accession>A0A0V1EJS5</accession>
<dbReference type="AlphaFoldDB" id="A0A0V1EJS5"/>
<feature type="non-terminal residue" evidence="2">
    <location>
        <position position="66"/>
    </location>
</feature>
<proteinExistence type="predicted"/>
<dbReference type="EMBL" id="JYDP01007261">
    <property type="protein sequence ID" value="KRY74075.1"/>
    <property type="molecule type" value="Genomic_DNA"/>
</dbReference>
<feature type="region of interest" description="Disordered" evidence="1">
    <location>
        <begin position="47"/>
        <end position="66"/>
    </location>
</feature>
<sequence>MPSIASLMAFSLLKVTNPKPLDLPVSRSLMIFDSMISPKGAKALSSASLSVAQASPPTKQRNSISA</sequence>
<protein>
    <submittedName>
        <fullName evidence="2">Uncharacterized protein</fullName>
    </submittedName>
</protein>
<evidence type="ECO:0000313" key="2">
    <source>
        <dbReference type="EMBL" id="KRY74075.1"/>
    </source>
</evidence>
<comment type="caution">
    <text evidence="2">The sequence shown here is derived from an EMBL/GenBank/DDBJ whole genome shotgun (WGS) entry which is preliminary data.</text>
</comment>
<gene>
    <name evidence="2" type="ORF">T11_6115</name>
</gene>
<keyword evidence="3" id="KW-1185">Reference proteome</keyword>